<comment type="caution">
    <text evidence="2">The sequence shown here is derived from an EMBL/GenBank/DDBJ whole genome shotgun (WGS) entry which is preliminary data.</text>
</comment>
<feature type="signal peptide" evidence="1">
    <location>
        <begin position="1"/>
        <end position="45"/>
    </location>
</feature>
<evidence type="ECO:0000256" key="1">
    <source>
        <dbReference type="SAM" id="SignalP"/>
    </source>
</evidence>
<organism evidence="2 3">
    <name type="scientific">Iodobacter arcticus</name>
    <dbReference type="NCBI Taxonomy" id="590593"/>
    <lineage>
        <taxon>Bacteria</taxon>
        <taxon>Pseudomonadati</taxon>
        <taxon>Pseudomonadota</taxon>
        <taxon>Betaproteobacteria</taxon>
        <taxon>Neisseriales</taxon>
        <taxon>Chitinibacteraceae</taxon>
        <taxon>Iodobacter</taxon>
    </lineage>
</organism>
<evidence type="ECO:0000313" key="3">
    <source>
        <dbReference type="Proteomes" id="UP001596473"/>
    </source>
</evidence>
<dbReference type="RefSeq" id="WP_380188886.1">
    <property type="nucleotide sequence ID" value="NZ_JBHTBQ010000033.1"/>
</dbReference>
<proteinExistence type="predicted"/>
<keyword evidence="1" id="KW-0732">Signal</keyword>
<gene>
    <name evidence="2" type="ORF">ACFQNF_15800</name>
</gene>
<keyword evidence="3" id="KW-1185">Reference proteome</keyword>
<feature type="chain" id="PRO_5046557835" evidence="1">
    <location>
        <begin position="46"/>
        <end position="69"/>
    </location>
</feature>
<reference evidence="3" key="1">
    <citation type="journal article" date="2019" name="Int. J. Syst. Evol. Microbiol.">
        <title>The Global Catalogue of Microorganisms (GCM) 10K type strain sequencing project: providing services to taxonomists for standard genome sequencing and annotation.</title>
        <authorList>
            <consortium name="The Broad Institute Genomics Platform"/>
            <consortium name="The Broad Institute Genome Sequencing Center for Infectious Disease"/>
            <person name="Wu L."/>
            <person name="Ma J."/>
        </authorList>
    </citation>
    <scope>NUCLEOTIDE SEQUENCE [LARGE SCALE GENOMIC DNA]</scope>
    <source>
        <strain evidence="3">CCUG 62945</strain>
    </source>
</reference>
<name>A0ABW2R0P3_9NEIS</name>
<dbReference type="Proteomes" id="UP001596473">
    <property type="component" value="Unassembled WGS sequence"/>
</dbReference>
<dbReference type="EMBL" id="JBHTBQ010000033">
    <property type="protein sequence ID" value="MFC7421328.1"/>
    <property type="molecule type" value="Genomic_DNA"/>
</dbReference>
<accession>A0ABW2R0P3</accession>
<evidence type="ECO:0000313" key="2">
    <source>
        <dbReference type="EMBL" id="MFC7421328.1"/>
    </source>
</evidence>
<sequence length="69" mass="7289">MKRMPIKRNSNTAQAAIRSNQTASGFSLSICAHVFMASPSTPASAASWLTILSACADTPFTTAGCKQWP</sequence>
<protein>
    <submittedName>
        <fullName evidence="2">Uncharacterized protein</fullName>
    </submittedName>
</protein>